<evidence type="ECO:0000256" key="1">
    <source>
        <dbReference type="SAM" id="MobiDB-lite"/>
    </source>
</evidence>
<evidence type="ECO:0000313" key="4">
    <source>
        <dbReference type="Proteomes" id="UP000249091"/>
    </source>
</evidence>
<reference evidence="3 4" key="1">
    <citation type="submission" date="2018-06" db="EMBL/GenBank/DDBJ databases">
        <authorList>
            <consortium name="Pathogen Informatics"/>
            <person name="Doyle S."/>
        </authorList>
    </citation>
    <scope>NUCLEOTIDE SEQUENCE [LARGE SCALE GENOMIC DNA]</scope>
    <source>
        <strain evidence="3 4">NCTC10994</strain>
    </source>
</reference>
<feature type="transmembrane region" description="Helical" evidence="2">
    <location>
        <begin position="129"/>
        <end position="148"/>
    </location>
</feature>
<dbReference type="KEGG" id="rcr:NCTC10994_00994"/>
<gene>
    <name evidence="3" type="ORF">NCTC10994_00994</name>
</gene>
<organism evidence="3 4">
    <name type="scientific">Rhodococcus coprophilus</name>
    <dbReference type="NCBI Taxonomy" id="38310"/>
    <lineage>
        <taxon>Bacteria</taxon>
        <taxon>Bacillati</taxon>
        <taxon>Actinomycetota</taxon>
        <taxon>Actinomycetes</taxon>
        <taxon>Mycobacteriales</taxon>
        <taxon>Nocardiaceae</taxon>
        <taxon>Rhodococcus</taxon>
    </lineage>
</organism>
<dbReference type="EMBL" id="LS483468">
    <property type="protein sequence ID" value="SQI29431.1"/>
    <property type="molecule type" value="Genomic_DNA"/>
</dbReference>
<sequence>MAAGRAVTGMIDWFRREIVEQGRFPLLCFLIGFVVAFLFIRVSVRMIRANVRWWPGNISPGGHHVHHVVFGVVTMVIAGGGLIGFYEDGSRAAGVVFATLFGVGAALTLDEFALIFYLNDVYWDEEGRVSVDAVFVAVAVTGMLLVGLRPLDLGDAANFEDTGDLISRGLLVVGAVIDLLLAMVVLSKGKIWTGLVGLFFAPLLWVGALRLSRPAAPWARARYGPDSRKMARSLARERKVRRPVVRAKVVVQNLVAGAPTLETVRGSVENSKVMAEEVLDREVHPALPPPSISPPAASSGTIDGLPR</sequence>
<protein>
    <submittedName>
        <fullName evidence="3">Hypothetical membrane protein</fullName>
    </submittedName>
</protein>
<feature type="transmembrane region" description="Helical" evidence="2">
    <location>
        <begin position="24"/>
        <end position="44"/>
    </location>
</feature>
<feature type="transmembrane region" description="Helical" evidence="2">
    <location>
        <begin position="169"/>
        <end position="186"/>
    </location>
</feature>
<dbReference type="Proteomes" id="UP000249091">
    <property type="component" value="Chromosome 1"/>
</dbReference>
<feature type="transmembrane region" description="Helical" evidence="2">
    <location>
        <begin position="93"/>
        <end position="117"/>
    </location>
</feature>
<keyword evidence="2" id="KW-0472">Membrane</keyword>
<keyword evidence="2" id="KW-0812">Transmembrane</keyword>
<dbReference type="STRING" id="1219011.GCA_001895045_00712"/>
<feature type="transmembrane region" description="Helical" evidence="2">
    <location>
        <begin position="192"/>
        <end position="212"/>
    </location>
</feature>
<name>A0A2X4TQQ1_9NOCA</name>
<evidence type="ECO:0000313" key="3">
    <source>
        <dbReference type="EMBL" id="SQI29431.1"/>
    </source>
</evidence>
<proteinExistence type="predicted"/>
<evidence type="ECO:0000256" key="2">
    <source>
        <dbReference type="SAM" id="Phobius"/>
    </source>
</evidence>
<feature type="transmembrane region" description="Helical" evidence="2">
    <location>
        <begin position="64"/>
        <end position="86"/>
    </location>
</feature>
<feature type="region of interest" description="Disordered" evidence="1">
    <location>
        <begin position="283"/>
        <end position="307"/>
    </location>
</feature>
<dbReference type="AlphaFoldDB" id="A0A2X4TQQ1"/>
<keyword evidence="4" id="KW-1185">Reference proteome</keyword>
<accession>A0A2X4TQQ1</accession>
<keyword evidence="2" id="KW-1133">Transmembrane helix</keyword>